<dbReference type="SUPFAM" id="SSF53850">
    <property type="entry name" value="Periplasmic binding protein-like II"/>
    <property type="match status" value="1"/>
</dbReference>
<dbReference type="GO" id="GO:0015689">
    <property type="term" value="P:molybdate ion transport"/>
    <property type="evidence" value="ECO:0007669"/>
    <property type="project" value="InterPro"/>
</dbReference>
<evidence type="ECO:0000256" key="1">
    <source>
        <dbReference type="ARBA" id="ARBA00009175"/>
    </source>
</evidence>
<protein>
    <submittedName>
        <fullName evidence="4">Molybdate ABC transporter substrate-binding protein</fullName>
    </submittedName>
</protein>
<proteinExistence type="inferred from homology"/>
<dbReference type="PANTHER" id="PTHR30632:SF0">
    <property type="entry name" value="SULFATE-BINDING PROTEIN"/>
    <property type="match status" value="1"/>
</dbReference>
<reference evidence="4 5" key="1">
    <citation type="journal article" date="2017" name="ISME J.">
        <title>Potential for microbial H2 and metal transformations associated with novel bacteria and archaea in deep terrestrial subsurface sediments.</title>
        <authorList>
            <person name="Hernsdorf A.W."/>
            <person name="Amano Y."/>
            <person name="Miyakawa K."/>
            <person name="Ise K."/>
            <person name="Suzuki Y."/>
            <person name="Anantharaman K."/>
            <person name="Probst A."/>
            <person name="Burstein D."/>
            <person name="Thomas B.C."/>
            <person name="Banfield J.F."/>
        </authorList>
    </citation>
    <scope>NUCLEOTIDE SEQUENCE [LARGE SCALE GENOMIC DNA]</scope>
    <source>
        <strain evidence="4">HGW-Wallbacteria-1</strain>
    </source>
</reference>
<name>A0A2N1PQ06_9BACT</name>
<dbReference type="Pfam" id="PF13531">
    <property type="entry name" value="SBP_bac_11"/>
    <property type="match status" value="1"/>
</dbReference>
<dbReference type="InterPro" id="IPR005950">
    <property type="entry name" value="ModA"/>
</dbReference>
<accession>A0A2N1PQ06</accession>
<comment type="similarity">
    <text evidence="1">Belongs to the bacterial solute-binding protein ModA family.</text>
</comment>
<dbReference type="GO" id="GO:0046872">
    <property type="term" value="F:metal ion binding"/>
    <property type="evidence" value="ECO:0007669"/>
    <property type="project" value="UniProtKB-KW"/>
</dbReference>
<dbReference type="NCBIfam" id="TIGR01256">
    <property type="entry name" value="modA"/>
    <property type="match status" value="1"/>
</dbReference>
<dbReference type="PANTHER" id="PTHR30632">
    <property type="entry name" value="MOLYBDATE-BINDING PERIPLASMIC PROTEIN"/>
    <property type="match status" value="1"/>
</dbReference>
<dbReference type="EMBL" id="PGXC01000005">
    <property type="protein sequence ID" value="PKK90417.1"/>
    <property type="molecule type" value="Genomic_DNA"/>
</dbReference>
<organism evidence="4 5">
    <name type="scientific">Candidatus Wallbacteria bacterium HGW-Wallbacteria-1</name>
    <dbReference type="NCBI Taxonomy" id="2013854"/>
    <lineage>
        <taxon>Bacteria</taxon>
        <taxon>Candidatus Walliibacteriota</taxon>
    </lineage>
</organism>
<dbReference type="InterPro" id="IPR050682">
    <property type="entry name" value="ModA/WtpA"/>
</dbReference>
<evidence type="ECO:0000313" key="5">
    <source>
        <dbReference type="Proteomes" id="UP000233256"/>
    </source>
</evidence>
<keyword evidence="3" id="KW-0732">Signal</keyword>
<evidence type="ECO:0000313" key="4">
    <source>
        <dbReference type="EMBL" id="PKK90417.1"/>
    </source>
</evidence>
<dbReference type="GO" id="GO:0030973">
    <property type="term" value="F:molybdate ion binding"/>
    <property type="evidence" value="ECO:0007669"/>
    <property type="project" value="TreeGrafter"/>
</dbReference>
<sequence>MWEEIMIEEYNFKYSEDEKLPVGGVRFSGSNLFSAGAAALLVCSLFFQQLVFADVAIAQDNLVVYAIAAAKDAVKKVNKAFEKQNNVSVDANYVGCFATVSQQLKAGNQVDVFIPGSMDIAEVMLRDRMAISAVPFAVNRTCLVIPKGSGVVREFMDITRPGVRLAFGNFKVTPIGKYSVEILKKAGIYRKIRRNITTQALCIDMMMTYVEQGNVDAALVWEKDARNSGKVDVVAIPDEFSVNETIPICLLAGSSRPELQKDYEKFFLSRGMEIFREGGYDLLESGEKGGPTGTTSESFRTASISGKVLTAESLSPGDKVLTAESAPVTE</sequence>
<evidence type="ECO:0000256" key="2">
    <source>
        <dbReference type="ARBA" id="ARBA00022723"/>
    </source>
</evidence>
<keyword evidence="2" id="KW-0479">Metal-binding</keyword>
<comment type="caution">
    <text evidence="4">The sequence shown here is derived from an EMBL/GenBank/DDBJ whole genome shotgun (WGS) entry which is preliminary data.</text>
</comment>
<gene>
    <name evidence="4" type="primary">modA</name>
    <name evidence="4" type="ORF">CVV64_08615</name>
</gene>
<dbReference type="Proteomes" id="UP000233256">
    <property type="component" value="Unassembled WGS sequence"/>
</dbReference>
<evidence type="ECO:0000256" key="3">
    <source>
        <dbReference type="ARBA" id="ARBA00022729"/>
    </source>
</evidence>
<dbReference type="AlphaFoldDB" id="A0A2N1PQ06"/>
<dbReference type="Gene3D" id="3.40.190.10">
    <property type="entry name" value="Periplasmic binding protein-like II"/>
    <property type="match status" value="2"/>
</dbReference>